<feature type="binding site" evidence="10">
    <location>
        <begin position="108"/>
        <end position="114"/>
    </location>
    <ligand>
        <name>ATP</name>
        <dbReference type="ChEBI" id="CHEBI:30616"/>
    </ligand>
</feature>
<evidence type="ECO:0000256" key="9">
    <source>
        <dbReference type="ARBA" id="ARBA00023316"/>
    </source>
</evidence>
<dbReference type="OrthoDB" id="9801978at2"/>
<dbReference type="STRING" id="295108.HT99x_02721"/>
<feature type="domain" description="Mur ligase C-terminal" evidence="13">
    <location>
        <begin position="315"/>
        <end position="434"/>
    </location>
</feature>
<dbReference type="PATRIC" id="fig|1590043.3.peg.2767"/>
<dbReference type="InterPro" id="IPR051046">
    <property type="entry name" value="MurCDEF_CellWall_CoF430Synth"/>
</dbReference>
<dbReference type="SUPFAM" id="SSF53244">
    <property type="entry name" value="MurD-like peptide ligases, peptide-binding domain"/>
    <property type="match status" value="1"/>
</dbReference>
<dbReference type="RefSeq" id="WP_075067321.1">
    <property type="nucleotide sequence ID" value="NZ_LKAJ02000001.1"/>
</dbReference>
<name>A0A0Q9YSB4_9GAMM</name>
<proteinExistence type="inferred from homology"/>
<dbReference type="PANTHER" id="PTHR43024">
    <property type="entry name" value="UDP-N-ACETYLMURAMOYL-TRIPEPTIDE--D-ALANYL-D-ALANINE LIGASE"/>
    <property type="match status" value="1"/>
</dbReference>
<organism evidence="15">
    <name type="scientific">Candidatus Berkiella aquae</name>
    <dbReference type="NCBI Taxonomy" id="295108"/>
    <lineage>
        <taxon>Bacteria</taxon>
        <taxon>Pseudomonadati</taxon>
        <taxon>Pseudomonadota</taxon>
        <taxon>Gammaproteobacteria</taxon>
        <taxon>Candidatus Berkiellales</taxon>
        <taxon>Candidatus Berkiellaceae</taxon>
        <taxon>Candidatus Berkiella</taxon>
    </lineage>
</organism>
<reference evidence="15" key="1">
    <citation type="submission" date="2015-09" db="EMBL/GenBank/DDBJ databases">
        <title>Draft Genome Sequences of Two Novel Amoeba-resistant Intranuclear Bacteria, Candidatus Berkiella cookevillensis and Candidatus Berkiella aquae.</title>
        <authorList>
            <person name="Mehari Y.T."/>
            <person name="Arivett B.A."/>
            <person name="Farone A.L."/>
            <person name="Gunderson J.H."/>
            <person name="Farone M.B."/>
        </authorList>
    </citation>
    <scope>NUCLEOTIDE SEQUENCE [LARGE SCALE GENOMIC DNA]</scope>
    <source>
        <strain evidence="15">HT99</strain>
    </source>
</reference>
<dbReference type="AlphaFoldDB" id="A0A0Q9YSB4"/>
<comment type="subcellular location">
    <subcellularLocation>
        <location evidence="10 11">Cytoplasm</location>
    </subcellularLocation>
</comment>
<evidence type="ECO:0000259" key="13">
    <source>
        <dbReference type="Pfam" id="PF02875"/>
    </source>
</evidence>
<evidence type="ECO:0000256" key="4">
    <source>
        <dbReference type="ARBA" id="ARBA00022741"/>
    </source>
</evidence>
<keyword evidence="3 10" id="KW-0132">Cell division</keyword>
<dbReference type="Proteomes" id="UP000051497">
    <property type="component" value="Unassembled WGS sequence"/>
</dbReference>
<evidence type="ECO:0000256" key="11">
    <source>
        <dbReference type="RuleBase" id="RU004136"/>
    </source>
</evidence>
<keyword evidence="9 10" id="KW-0961">Cell wall biogenesis/degradation</keyword>
<evidence type="ECO:0000259" key="12">
    <source>
        <dbReference type="Pfam" id="PF01225"/>
    </source>
</evidence>
<dbReference type="GO" id="GO:0009252">
    <property type="term" value="P:peptidoglycan biosynthetic process"/>
    <property type="evidence" value="ECO:0007669"/>
    <property type="project" value="UniProtKB-UniRule"/>
</dbReference>
<dbReference type="HAMAP" id="MF_02019">
    <property type="entry name" value="MurF"/>
    <property type="match status" value="1"/>
</dbReference>
<dbReference type="EC" id="6.3.2.10" evidence="10 11"/>
<evidence type="ECO:0000256" key="1">
    <source>
        <dbReference type="ARBA" id="ARBA00022490"/>
    </source>
</evidence>
<dbReference type="PANTHER" id="PTHR43024:SF1">
    <property type="entry name" value="UDP-N-ACETYLMURAMOYL-TRIPEPTIDE--D-ALANYL-D-ALANINE LIGASE"/>
    <property type="match status" value="1"/>
</dbReference>
<comment type="pathway">
    <text evidence="10 11">Cell wall biogenesis; peptidoglycan biosynthesis.</text>
</comment>
<feature type="domain" description="Mur ligase central" evidence="14">
    <location>
        <begin position="106"/>
        <end position="292"/>
    </location>
</feature>
<dbReference type="InterPro" id="IPR036565">
    <property type="entry name" value="Mur-like_cat_sf"/>
</dbReference>
<keyword evidence="4 10" id="KW-0547">Nucleotide-binding</keyword>
<dbReference type="InterPro" id="IPR004101">
    <property type="entry name" value="Mur_ligase_C"/>
</dbReference>
<dbReference type="InterPro" id="IPR013221">
    <property type="entry name" value="Mur_ligase_cen"/>
</dbReference>
<evidence type="ECO:0000256" key="10">
    <source>
        <dbReference type="HAMAP-Rule" id="MF_02019"/>
    </source>
</evidence>
<evidence type="ECO:0000313" key="15">
    <source>
        <dbReference type="EMBL" id="KRG19742.1"/>
    </source>
</evidence>
<evidence type="ECO:0000256" key="6">
    <source>
        <dbReference type="ARBA" id="ARBA00022960"/>
    </source>
</evidence>
<feature type="domain" description="Mur ligase N-terminal catalytic" evidence="12">
    <location>
        <begin position="23"/>
        <end position="92"/>
    </location>
</feature>
<keyword evidence="6 10" id="KW-0133">Cell shape</keyword>
<dbReference type="GO" id="GO:0051301">
    <property type="term" value="P:cell division"/>
    <property type="evidence" value="ECO:0007669"/>
    <property type="project" value="UniProtKB-KW"/>
</dbReference>
<dbReference type="Pfam" id="PF01225">
    <property type="entry name" value="Mur_ligase"/>
    <property type="match status" value="1"/>
</dbReference>
<dbReference type="Gene3D" id="3.90.190.20">
    <property type="entry name" value="Mur ligase, C-terminal domain"/>
    <property type="match status" value="1"/>
</dbReference>
<dbReference type="GO" id="GO:0071555">
    <property type="term" value="P:cell wall organization"/>
    <property type="evidence" value="ECO:0007669"/>
    <property type="project" value="UniProtKB-KW"/>
</dbReference>
<dbReference type="InterPro" id="IPR000713">
    <property type="entry name" value="Mur_ligase_N"/>
</dbReference>
<dbReference type="Gene3D" id="3.40.1190.10">
    <property type="entry name" value="Mur-like, catalytic domain"/>
    <property type="match status" value="1"/>
</dbReference>
<comment type="caution">
    <text evidence="15">The sequence shown here is derived from an EMBL/GenBank/DDBJ whole genome shotgun (WGS) entry which is preliminary data.</text>
</comment>
<dbReference type="SUPFAM" id="SSF63418">
    <property type="entry name" value="MurE/MurF N-terminal domain"/>
    <property type="match status" value="1"/>
</dbReference>
<gene>
    <name evidence="10 15" type="primary">murF</name>
    <name evidence="16" type="ORF">HT99x_005130</name>
    <name evidence="15" type="ORF">HT99x_02721</name>
</gene>
<dbReference type="EMBL" id="LKAJ01000015">
    <property type="protein sequence ID" value="KRG19742.1"/>
    <property type="molecule type" value="Genomic_DNA"/>
</dbReference>
<evidence type="ECO:0000256" key="2">
    <source>
        <dbReference type="ARBA" id="ARBA00022598"/>
    </source>
</evidence>
<reference evidence="16" key="3">
    <citation type="submission" date="2021-06" db="EMBL/GenBank/DDBJ databases">
        <title>Genomic Description and Analysis of Intracellular Bacteria, Candidatus Berkiella cookevillensis and Candidatus Berkiella aquae.</title>
        <authorList>
            <person name="Kidane D.T."/>
            <person name="Mehari Y.T."/>
            <person name="Rice F.C."/>
            <person name="Arivett B.A."/>
            <person name="Farone A.L."/>
            <person name="Berk S.G."/>
            <person name="Farone M.B."/>
        </authorList>
    </citation>
    <scope>NUCLEOTIDE SEQUENCE</scope>
    <source>
        <strain evidence="16">HT99</strain>
    </source>
</reference>
<dbReference type="GO" id="GO:0008360">
    <property type="term" value="P:regulation of cell shape"/>
    <property type="evidence" value="ECO:0007669"/>
    <property type="project" value="UniProtKB-KW"/>
</dbReference>
<comment type="catalytic activity">
    <reaction evidence="10 11">
        <text>D-alanyl-D-alanine + UDP-N-acetyl-alpha-D-muramoyl-L-alanyl-gamma-D-glutamyl-meso-2,6-diaminopimelate + ATP = UDP-N-acetyl-alpha-D-muramoyl-L-alanyl-gamma-D-glutamyl-meso-2,6-diaminopimeloyl-D-alanyl-D-alanine + ADP + phosphate + H(+)</text>
        <dbReference type="Rhea" id="RHEA:28374"/>
        <dbReference type="ChEBI" id="CHEBI:15378"/>
        <dbReference type="ChEBI" id="CHEBI:30616"/>
        <dbReference type="ChEBI" id="CHEBI:43474"/>
        <dbReference type="ChEBI" id="CHEBI:57822"/>
        <dbReference type="ChEBI" id="CHEBI:61386"/>
        <dbReference type="ChEBI" id="CHEBI:83905"/>
        <dbReference type="ChEBI" id="CHEBI:456216"/>
        <dbReference type="EC" id="6.3.2.10"/>
    </reaction>
</comment>
<comment type="similarity">
    <text evidence="10">Belongs to the MurCDEF family. MurF subfamily.</text>
</comment>
<dbReference type="SUPFAM" id="SSF53623">
    <property type="entry name" value="MurD-like peptide ligases, catalytic domain"/>
    <property type="match status" value="1"/>
</dbReference>
<dbReference type="InterPro" id="IPR005863">
    <property type="entry name" value="UDP-N-AcMur_synth"/>
</dbReference>
<dbReference type="Pfam" id="PF08245">
    <property type="entry name" value="Mur_ligase_M"/>
    <property type="match status" value="1"/>
</dbReference>
<keyword evidence="2 10" id="KW-0436">Ligase</keyword>
<dbReference type="InterPro" id="IPR036615">
    <property type="entry name" value="Mur_ligase_C_dom_sf"/>
</dbReference>
<dbReference type="NCBIfam" id="TIGR01143">
    <property type="entry name" value="murF"/>
    <property type="match status" value="1"/>
</dbReference>
<sequence length="450" mass="48456">MKLSVIAKALSAKHYGPDMDMPNIAIDSRKITGGELFIALHGENFDGHDFIESALKQGAKAVIAAKEPQTALEKSVTFLVVKDTTQALGALGAFWRDRFALATVGITGSCGKTTVKGMMESICQQQGKTLATKGNFNNHIGLPLTLLRLDETYQYAVIEMGASGAGEIQYLGKIAKPNVTLITNVMPAHLLGFGSLEGVAKAKGEIYEILPEEGVAVLNVDEKFSDQWRKLIRDRKVITFGLKNPADVFAKNIELLPFEVRFDLYLGNAHQTVTIGIPGQHTVMNALACAAAGLALGISLSNIVKGLETFQGVPGRLRRLKGMNGAWIIDDSYNANPGSMHAALDVLAGCQGKKLFVMGDMAELGDDAQRYHEQIGESAKQKGIESLFAVGKLSQHAVKAFGKGAKSYSDKNVLVDELKRQLTDQTIVLVKGSRSSGMEVVTHALAYHED</sequence>
<dbReference type="Pfam" id="PF02875">
    <property type="entry name" value="Mur_ligase_C"/>
    <property type="match status" value="1"/>
</dbReference>
<dbReference type="EMBL" id="LKAJ02000001">
    <property type="protein sequence ID" value="MCS5710803.1"/>
    <property type="molecule type" value="Genomic_DNA"/>
</dbReference>
<reference evidence="16" key="2">
    <citation type="journal article" date="2016" name="Genome Announc.">
        <title>Draft Genome Sequences of Two Novel Amoeba-Resistant Intranuclear Bacteria, 'Candidatus Berkiella cookevillensis' and 'Candidatus Berkiella aquae'.</title>
        <authorList>
            <person name="Mehari Y.T."/>
            <person name="Arivett B.A."/>
            <person name="Farone A.L."/>
            <person name="Gunderson J.H."/>
            <person name="Farone M.B."/>
        </authorList>
    </citation>
    <scope>NUCLEOTIDE SEQUENCE</scope>
    <source>
        <strain evidence="16">HT99</strain>
    </source>
</reference>
<evidence type="ECO:0000259" key="14">
    <source>
        <dbReference type="Pfam" id="PF08245"/>
    </source>
</evidence>
<keyword evidence="1 10" id="KW-0963">Cytoplasm</keyword>
<keyword evidence="17" id="KW-1185">Reference proteome</keyword>
<accession>A0A0Q9YSB4</accession>
<evidence type="ECO:0000256" key="8">
    <source>
        <dbReference type="ARBA" id="ARBA00023306"/>
    </source>
</evidence>
<evidence type="ECO:0000256" key="3">
    <source>
        <dbReference type="ARBA" id="ARBA00022618"/>
    </source>
</evidence>
<keyword evidence="7 10" id="KW-0573">Peptidoglycan synthesis</keyword>
<dbReference type="GO" id="GO:0047480">
    <property type="term" value="F:UDP-N-acetylmuramoyl-tripeptide-D-alanyl-D-alanine ligase activity"/>
    <property type="evidence" value="ECO:0007669"/>
    <property type="project" value="UniProtKB-UniRule"/>
</dbReference>
<evidence type="ECO:0000256" key="7">
    <source>
        <dbReference type="ARBA" id="ARBA00022984"/>
    </source>
</evidence>
<dbReference type="InterPro" id="IPR035911">
    <property type="entry name" value="MurE/MurF_N"/>
</dbReference>
<evidence type="ECO:0000313" key="17">
    <source>
        <dbReference type="Proteomes" id="UP000051497"/>
    </source>
</evidence>
<dbReference type="Gene3D" id="3.40.1390.10">
    <property type="entry name" value="MurE/MurF, N-terminal domain"/>
    <property type="match status" value="1"/>
</dbReference>
<comment type="function">
    <text evidence="10 11">Involved in cell wall formation. Catalyzes the final step in the synthesis of UDP-N-acetylmuramoyl-pentapeptide, the precursor of murein.</text>
</comment>
<dbReference type="GO" id="GO:0005737">
    <property type="term" value="C:cytoplasm"/>
    <property type="evidence" value="ECO:0007669"/>
    <property type="project" value="UniProtKB-SubCell"/>
</dbReference>
<keyword evidence="8 10" id="KW-0131">Cell cycle</keyword>
<dbReference type="UniPathway" id="UPA00219"/>
<dbReference type="GO" id="GO:0005524">
    <property type="term" value="F:ATP binding"/>
    <property type="evidence" value="ECO:0007669"/>
    <property type="project" value="UniProtKB-UniRule"/>
</dbReference>
<keyword evidence="5 10" id="KW-0067">ATP-binding</keyword>
<evidence type="ECO:0000313" key="16">
    <source>
        <dbReference type="EMBL" id="MCS5710803.1"/>
    </source>
</evidence>
<evidence type="ECO:0000256" key="5">
    <source>
        <dbReference type="ARBA" id="ARBA00022840"/>
    </source>
</evidence>
<protein>
    <recommendedName>
        <fullName evidence="10 11">UDP-N-acetylmuramoyl-tripeptide--D-alanyl-D-alanine ligase</fullName>
        <ecNumber evidence="10 11">6.3.2.10</ecNumber>
    </recommendedName>
    <alternativeName>
        <fullName evidence="10">D-alanyl-D-alanine-adding enzyme</fullName>
    </alternativeName>
</protein>